<reference evidence="1 2" key="1">
    <citation type="submission" date="2019-09" db="EMBL/GenBank/DDBJ databases">
        <authorList>
            <person name="Wang X."/>
        </authorList>
    </citation>
    <scope>NUCLEOTIDE SEQUENCE [LARGE SCALE GENOMIC DNA]</scope>
    <source>
        <strain evidence="1 2">CICC 11023</strain>
    </source>
</reference>
<comment type="caution">
    <text evidence="1">The sequence shown here is derived from an EMBL/GenBank/DDBJ whole genome shotgun (WGS) entry which is preliminary data.</text>
</comment>
<dbReference type="EMBL" id="VXLC01000004">
    <property type="protein sequence ID" value="KAA8888067.1"/>
    <property type="molecule type" value="Genomic_DNA"/>
</dbReference>
<gene>
    <name evidence="1" type="ORF">F3087_13400</name>
</gene>
<evidence type="ECO:0000313" key="1">
    <source>
        <dbReference type="EMBL" id="KAA8888067.1"/>
    </source>
</evidence>
<keyword evidence="2" id="KW-1185">Reference proteome</keyword>
<dbReference type="OrthoDB" id="5071858at2"/>
<evidence type="ECO:0000313" key="2">
    <source>
        <dbReference type="Proteomes" id="UP000323876"/>
    </source>
</evidence>
<evidence type="ECO:0008006" key="3">
    <source>
        <dbReference type="Google" id="ProtNLM"/>
    </source>
</evidence>
<dbReference type="RefSeq" id="WP_150402237.1">
    <property type="nucleotide sequence ID" value="NZ_VXLC01000004.1"/>
</dbReference>
<proteinExistence type="predicted"/>
<dbReference type="AlphaFoldDB" id="A0A5N0EF68"/>
<organism evidence="1 2">
    <name type="scientific">Nocardia colli</name>
    <dbReference type="NCBI Taxonomy" id="2545717"/>
    <lineage>
        <taxon>Bacteria</taxon>
        <taxon>Bacillati</taxon>
        <taxon>Actinomycetota</taxon>
        <taxon>Actinomycetes</taxon>
        <taxon>Mycobacteriales</taxon>
        <taxon>Nocardiaceae</taxon>
        <taxon>Nocardia</taxon>
    </lineage>
</organism>
<accession>A0A5N0EF68</accession>
<name>A0A5N0EF68_9NOCA</name>
<dbReference type="Proteomes" id="UP000323876">
    <property type="component" value="Unassembled WGS sequence"/>
</dbReference>
<sequence length="147" mass="16252">MTTTRDEIESFLVEYQDSLTAFDAERSVAQWGMPGTMVSDAFVGTLSSAAEMAEGLKKSYPFYQSLGLASVGHTLLEQADLTARLTRIHVRWHFYDSDGALLTDGDYEYLLRREDDSRLKVYVAVAIDDMEKLAALAAAKGVEMPTG</sequence>
<protein>
    <recommendedName>
        <fullName evidence="3">Nuclear transport factor 2 family protein</fullName>
    </recommendedName>
</protein>